<dbReference type="InterPro" id="IPR050090">
    <property type="entry name" value="Tyrosine_recombinase_XerCD"/>
</dbReference>
<reference evidence="12 13" key="1">
    <citation type="journal article" date="2010" name="Stand. Genomic Sci.">
        <title>Complete genome sequence of Olsenella uli type strain (VPI D76D-27C).</title>
        <authorList>
            <person name="Goker M."/>
            <person name="Held B."/>
            <person name="Lucas S."/>
            <person name="Nolan M."/>
            <person name="Yasawong M."/>
            <person name="Glavina Del Rio T."/>
            <person name="Tice H."/>
            <person name="Cheng J.F."/>
            <person name="Bruce D."/>
            <person name="Detter J.C."/>
            <person name="Tapia R."/>
            <person name="Han C."/>
            <person name="Goodwin L."/>
            <person name="Pitluck S."/>
            <person name="Liolios K."/>
            <person name="Ivanova N."/>
            <person name="Mavromatis K."/>
            <person name="Mikhailova N."/>
            <person name="Pati A."/>
            <person name="Chen A."/>
            <person name="Palaniappan K."/>
            <person name="Land M."/>
            <person name="Hauser L."/>
            <person name="Chang Y.J."/>
            <person name="Jeffries C.D."/>
            <person name="Rohde M."/>
            <person name="Sikorski J."/>
            <person name="Pukall R."/>
            <person name="Woyke T."/>
            <person name="Bristow J."/>
            <person name="Eisen J.A."/>
            <person name="Markowitz V."/>
            <person name="Hugenholtz P."/>
            <person name="Kyrpides N.C."/>
            <person name="Klenk H.P."/>
            <person name="Lapidus A."/>
        </authorList>
    </citation>
    <scope>NUCLEOTIDE SEQUENCE [LARGE SCALE GENOMIC DNA]</scope>
    <source>
        <strain evidence="13">ATCC 49627 / DSM 7084 / CIP 109912 / JCM 12494 / NCIMB 702895 / VPI D76D-27C</strain>
    </source>
</reference>
<dbReference type="NCBIfam" id="NF001399">
    <property type="entry name" value="PRK00283.1"/>
    <property type="match status" value="1"/>
</dbReference>
<dbReference type="Gene3D" id="1.10.443.10">
    <property type="entry name" value="Intergrase catalytic core"/>
    <property type="match status" value="1"/>
</dbReference>
<dbReference type="GeneID" id="78512530"/>
<feature type="domain" description="Core-binding (CB)" evidence="11">
    <location>
        <begin position="1"/>
        <end position="87"/>
    </location>
</feature>
<dbReference type="GO" id="GO:0006313">
    <property type="term" value="P:DNA transposition"/>
    <property type="evidence" value="ECO:0007669"/>
    <property type="project" value="UniProtKB-UniRule"/>
</dbReference>
<feature type="active site" description="O-(3'-phospho-DNA)-tyrosine intermediate" evidence="9">
    <location>
        <position position="296"/>
    </location>
</feature>
<evidence type="ECO:0000259" key="11">
    <source>
        <dbReference type="PROSITE" id="PS51900"/>
    </source>
</evidence>
<dbReference type="GO" id="GO:0007059">
    <property type="term" value="P:chromosome segregation"/>
    <property type="evidence" value="ECO:0007669"/>
    <property type="project" value="UniProtKB-UniRule"/>
</dbReference>
<feature type="active site" evidence="9">
    <location>
        <position position="190"/>
    </location>
</feature>
<evidence type="ECO:0000313" key="13">
    <source>
        <dbReference type="Proteomes" id="UP000000333"/>
    </source>
</evidence>
<accession>E1QVR4</accession>
<dbReference type="OrthoDB" id="9801717at2"/>
<proteinExistence type="inferred from homology"/>
<evidence type="ECO:0000259" key="10">
    <source>
        <dbReference type="PROSITE" id="PS51898"/>
    </source>
</evidence>
<evidence type="ECO:0000256" key="6">
    <source>
        <dbReference type="ARBA" id="ARBA00023125"/>
    </source>
</evidence>
<dbReference type="HOGENOM" id="CLU_027562_9_0_11"/>
<dbReference type="PATRIC" id="fig|633147.7.peg.435"/>
<evidence type="ECO:0000256" key="4">
    <source>
        <dbReference type="ARBA" id="ARBA00022829"/>
    </source>
</evidence>
<protein>
    <recommendedName>
        <fullName evidence="9">Tyrosine recombinase XerC</fullName>
    </recommendedName>
</protein>
<feature type="active site" evidence="9">
    <location>
        <position position="261"/>
    </location>
</feature>
<dbReference type="InterPro" id="IPR023009">
    <property type="entry name" value="Tyrosine_recombinase_XerC/XerD"/>
</dbReference>
<dbReference type="SUPFAM" id="SSF56349">
    <property type="entry name" value="DNA breaking-rejoining enzymes"/>
    <property type="match status" value="1"/>
</dbReference>
<dbReference type="eggNOG" id="COG4974">
    <property type="taxonomic scope" value="Bacteria"/>
</dbReference>
<keyword evidence="4 9" id="KW-0159">Chromosome partition</keyword>
<dbReference type="PANTHER" id="PTHR30349:SF81">
    <property type="entry name" value="TYROSINE RECOMBINASE XERC"/>
    <property type="match status" value="1"/>
</dbReference>
<keyword evidence="2 9" id="KW-0963">Cytoplasm</keyword>
<dbReference type="InterPro" id="IPR044068">
    <property type="entry name" value="CB"/>
</dbReference>
<dbReference type="GO" id="GO:0005737">
    <property type="term" value="C:cytoplasm"/>
    <property type="evidence" value="ECO:0007669"/>
    <property type="project" value="UniProtKB-SubCell"/>
</dbReference>
<keyword evidence="6 9" id="KW-0238">DNA-binding</keyword>
<keyword evidence="7 9" id="KW-0233">DNA recombination</keyword>
<keyword evidence="8 9" id="KW-0131">Cell cycle</keyword>
<dbReference type="InterPro" id="IPR002104">
    <property type="entry name" value="Integrase_catalytic"/>
</dbReference>
<dbReference type="Pfam" id="PF00589">
    <property type="entry name" value="Phage_integrase"/>
    <property type="match status" value="1"/>
</dbReference>
<dbReference type="InterPro" id="IPR010998">
    <property type="entry name" value="Integrase_recombinase_N"/>
</dbReference>
<dbReference type="AlphaFoldDB" id="E1QVR4"/>
<dbReference type="EMBL" id="CP002106">
    <property type="protein sequence ID" value="ADK68217.1"/>
    <property type="molecule type" value="Genomic_DNA"/>
</dbReference>
<keyword evidence="5 9" id="KW-0229">DNA integration</keyword>
<organism evidence="12 13">
    <name type="scientific">Olsenella uli (strain ATCC 49627 / DSM 7084 / CCUG 31166 / CIP 109912 / JCM 12494 / LMG 11480 / NCIMB 702895 / VPI D76D-27C)</name>
    <name type="common">Lactobacillus uli</name>
    <dbReference type="NCBI Taxonomy" id="633147"/>
    <lineage>
        <taxon>Bacteria</taxon>
        <taxon>Bacillati</taxon>
        <taxon>Actinomycetota</taxon>
        <taxon>Coriobacteriia</taxon>
        <taxon>Coriobacteriales</taxon>
        <taxon>Atopobiaceae</taxon>
        <taxon>Olsenella</taxon>
    </lineage>
</organism>
<feature type="active site" evidence="9">
    <location>
        <position position="166"/>
    </location>
</feature>
<dbReference type="Gene3D" id="1.10.150.130">
    <property type="match status" value="1"/>
</dbReference>
<dbReference type="GO" id="GO:0009037">
    <property type="term" value="F:tyrosine-based site-specific recombinase activity"/>
    <property type="evidence" value="ECO:0007669"/>
    <property type="project" value="UniProtKB-UniRule"/>
</dbReference>
<dbReference type="Pfam" id="PF02899">
    <property type="entry name" value="Phage_int_SAM_1"/>
    <property type="match status" value="1"/>
</dbReference>
<dbReference type="PANTHER" id="PTHR30349">
    <property type="entry name" value="PHAGE INTEGRASE-RELATED"/>
    <property type="match status" value="1"/>
</dbReference>
<sequence>MDLTRAKDEYLNYLAIERGSSPNTLEAYGRDLGRYVAHLRGRGADDPDAVSRHDIEAYLETLAEGGLSPSSVQRSVAAIKGFHRFMVSEQITENHPTADLPLPRKALHLPDTLSHEQVFRLLDEPFQDACRPAPRALADGGTDDSGAARFYRDKAILEVLYGCGLRVSELCSLELRDVLLDDEVLRILGKGSKERVVPILGTAARALGSYLEDWRPLLLKPPRICPAVFLGSRGTKISRQAVFGIVERYGRLTGIEGLHPHSLRHSYATHLLEGGMDLRAVQELLGHASISTTQLYTHVDRTHVRMAYLAAHPRADRRHSR</sequence>
<evidence type="ECO:0000256" key="8">
    <source>
        <dbReference type="ARBA" id="ARBA00023306"/>
    </source>
</evidence>
<evidence type="ECO:0000256" key="1">
    <source>
        <dbReference type="ARBA" id="ARBA00004496"/>
    </source>
</evidence>
<feature type="domain" description="Tyr recombinase" evidence="10">
    <location>
        <begin position="108"/>
        <end position="309"/>
    </location>
</feature>
<evidence type="ECO:0000256" key="2">
    <source>
        <dbReference type="ARBA" id="ARBA00022490"/>
    </source>
</evidence>
<comment type="subcellular location">
    <subcellularLocation>
        <location evidence="1 9">Cytoplasm</location>
    </subcellularLocation>
</comment>
<evidence type="ECO:0000256" key="7">
    <source>
        <dbReference type="ARBA" id="ARBA00023172"/>
    </source>
</evidence>
<comment type="subunit">
    <text evidence="9">Forms a cyclic heterotetrameric complex composed of two molecules of XerC and two molecules of XerD.</text>
</comment>
<dbReference type="InterPro" id="IPR013762">
    <property type="entry name" value="Integrase-like_cat_sf"/>
</dbReference>
<dbReference type="STRING" id="633147.Olsu_1107"/>
<dbReference type="GO" id="GO:0003677">
    <property type="term" value="F:DNA binding"/>
    <property type="evidence" value="ECO:0007669"/>
    <property type="project" value="UniProtKB-UniRule"/>
</dbReference>
<evidence type="ECO:0000313" key="12">
    <source>
        <dbReference type="EMBL" id="ADK68217.1"/>
    </source>
</evidence>
<dbReference type="InterPro" id="IPR011010">
    <property type="entry name" value="DNA_brk_join_enz"/>
</dbReference>
<dbReference type="PROSITE" id="PS51900">
    <property type="entry name" value="CB"/>
    <property type="match status" value="1"/>
</dbReference>
<keyword evidence="3 9" id="KW-0132">Cell division</keyword>
<comment type="function">
    <text evidence="9">Site-specific tyrosine recombinase, which acts by catalyzing the cutting and rejoining of the recombining DNA molecules. The XerC-XerD complex is essential to convert dimers of the bacterial chromosome into monomers to permit their segregation at cell division. It also contributes to the segregational stability of plasmids.</text>
</comment>
<dbReference type="RefSeq" id="WP_013251969.1">
    <property type="nucleotide sequence ID" value="NC_014363.1"/>
</dbReference>
<dbReference type="InterPro" id="IPR004107">
    <property type="entry name" value="Integrase_SAM-like_N"/>
</dbReference>
<feature type="active site" evidence="9">
    <location>
        <position position="264"/>
    </location>
</feature>
<gene>
    <name evidence="9" type="primary">xerC</name>
    <name evidence="12" type="ordered locus">Olsu_1107</name>
</gene>
<evidence type="ECO:0000256" key="9">
    <source>
        <dbReference type="HAMAP-Rule" id="MF_01808"/>
    </source>
</evidence>
<dbReference type="HAMAP" id="MF_01808">
    <property type="entry name" value="Recomb_XerC_XerD"/>
    <property type="match status" value="1"/>
</dbReference>
<evidence type="ECO:0000256" key="5">
    <source>
        <dbReference type="ARBA" id="ARBA00022908"/>
    </source>
</evidence>
<feature type="active site" evidence="9">
    <location>
        <position position="287"/>
    </location>
</feature>
<dbReference type="CDD" id="cd00798">
    <property type="entry name" value="INT_XerDC_C"/>
    <property type="match status" value="1"/>
</dbReference>
<dbReference type="GO" id="GO:0051301">
    <property type="term" value="P:cell division"/>
    <property type="evidence" value="ECO:0007669"/>
    <property type="project" value="UniProtKB-KW"/>
</dbReference>
<dbReference type="PROSITE" id="PS51898">
    <property type="entry name" value="TYR_RECOMBINASE"/>
    <property type="match status" value="1"/>
</dbReference>
<dbReference type="KEGG" id="ols:Olsu_1107"/>
<comment type="similarity">
    <text evidence="9">Belongs to the 'phage' integrase family. XerC subfamily.</text>
</comment>
<keyword evidence="13" id="KW-1185">Reference proteome</keyword>
<name>E1QVR4_OLSUV</name>
<dbReference type="Proteomes" id="UP000000333">
    <property type="component" value="Chromosome"/>
</dbReference>
<evidence type="ECO:0000256" key="3">
    <source>
        <dbReference type="ARBA" id="ARBA00022618"/>
    </source>
</evidence>